<organism evidence="1 2">
    <name type="scientific">Gonium pectorale</name>
    <name type="common">Green alga</name>
    <dbReference type="NCBI Taxonomy" id="33097"/>
    <lineage>
        <taxon>Eukaryota</taxon>
        <taxon>Viridiplantae</taxon>
        <taxon>Chlorophyta</taxon>
        <taxon>core chlorophytes</taxon>
        <taxon>Chlorophyceae</taxon>
        <taxon>CS clade</taxon>
        <taxon>Chlamydomonadales</taxon>
        <taxon>Volvocaceae</taxon>
        <taxon>Gonium</taxon>
    </lineage>
</organism>
<reference evidence="2" key="1">
    <citation type="journal article" date="2016" name="Nat. Commun.">
        <title>The Gonium pectorale genome demonstrates co-option of cell cycle regulation during the evolution of multicellularity.</title>
        <authorList>
            <person name="Hanschen E.R."/>
            <person name="Marriage T.N."/>
            <person name="Ferris P.J."/>
            <person name="Hamaji T."/>
            <person name="Toyoda A."/>
            <person name="Fujiyama A."/>
            <person name="Neme R."/>
            <person name="Noguchi H."/>
            <person name="Minakuchi Y."/>
            <person name="Suzuki M."/>
            <person name="Kawai-Toyooka H."/>
            <person name="Smith D.R."/>
            <person name="Sparks H."/>
            <person name="Anderson J."/>
            <person name="Bakaric R."/>
            <person name="Luria V."/>
            <person name="Karger A."/>
            <person name="Kirschner M.W."/>
            <person name="Durand P.M."/>
            <person name="Michod R.E."/>
            <person name="Nozaki H."/>
            <person name="Olson B.J."/>
        </authorList>
    </citation>
    <scope>NUCLEOTIDE SEQUENCE [LARGE SCALE GENOMIC DNA]</scope>
    <source>
        <strain evidence="2">NIES-2863</strain>
    </source>
</reference>
<accession>A0A150GS51</accession>
<sequence length="234" mass="23858">MSLRHCVLDSRGGLREAKAYNVRMRRVDPSGADALETPPWGCARPDALQAARRHIVTLLYDLSSRGVRVLAVRLGQGLLPLLRDGPFVAILDAAQSCKVAPGKAFEAAMRARQEQQHATAAAAGSSAATGGSAGGGAALVPVAAAGAGAGAADACATEAAGGSAPLAQLAVPSAAMVAVAAAAARDDLRLHHELRKEHVRRRQHQWPQGRGEGGWDAIEASSCGATAADAVEAQ</sequence>
<evidence type="ECO:0000313" key="1">
    <source>
        <dbReference type="EMBL" id="KXZ52677.1"/>
    </source>
</evidence>
<proteinExistence type="predicted"/>
<protein>
    <submittedName>
        <fullName evidence="1">Uncharacterized protein</fullName>
    </submittedName>
</protein>
<comment type="caution">
    <text evidence="1">The sequence shown here is derived from an EMBL/GenBank/DDBJ whole genome shotgun (WGS) entry which is preliminary data.</text>
</comment>
<evidence type="ECO:0000313" key="2">
    <source>
        <dbReference type="Proteomes" id="UP000075714"/>
    </source>
</evidence>
<dbReference type="EMBL" id="LSYV01000010">
    <property type="protein sequence ID" value="KXZ52677.1"/>
    <property type="molecule type" value="Genomic_DNA"/>
</dbReference>
<keyword evidence="2" id="KW-1185">Reference proteome</keyword>
<dbReference type="AlphaFoldDB" id="A0A150GS51"/>
<name>A0A150GS51_GONPE</name>
<dbReference type="Proteomes" id="UP000075714">
    <property type="component" value="Unassembled WGS sequence"/>
</dbReference>
<gene>
    <name evidence="1" type="ORF">GPECTOR_9g723</name>
</gene>